<protein>
    <submittedName>
        <fullName evidence="7">GntR family transcriptional regulator</fullName>
    </submittedName>
</protein>
<organism evidence="7 8">
    <name type="scientific">Nitratireductor indicus C115</name>
    <dbReference type="NCBI Taxonomy" id="1231190"/>
    <lineage>
        <taxon>Bacteria</taxon>
        <taxon>Pseudomonadati</taxon>
        <taxon>Pseudomonadota</taxon>
        <taxon>Alphaproteobacteria</taxon>
        <taxon>Hyphomicrobiales</taxon>
        <taxon>Phyllobacteriaceae</taxon>
        <taxon>Nitratireductor</taxon>
    </lineage>
</organism>
<dbReference type="CDD" id="cd07377">
    <property type="entry name" value="WHTH_GntR"/>
    <property type="match status" value="1"/>
</dbReference>
<dbReference type="Gene3D" id="1.10.10.10">
    <property type="entry name" value="Winged helix-like DNA-binding domain superfamily/Winged helix DNA-binding domain"/>
    <property type="match status" value="1"/>
</dbReference>
<dbReference type="PANTHER" id="PTHR46577:SF1">
    <property type="entry name" value="HTH-TYPE TRANSCRIPTIONAL REGULATORY PROTEIN GABR"/>
    <property type="match status" value="1"/>
</dbReference>
<dbReference type="SUPFAM" id="SSF53383">
    <property type="entry name" value="PLP-dependent transferases"/>
    <property type="match status" value="1"/>
</dbReference>
<dbReference type="PATRIC" id="fig|1231190.3.peg.3715"/>
<dbReference type="Pfam" id="PF00392">
    <property type="entry name" value="GntR"/>
    <property type="match status" value="1"/>
</dbReference>
<dbReference type="GO" id="GO:0003700">
    <property type="term" value="F:DNA-binding transcription factor activity"/>
    <property type="evidence" value="ECO:0007669"/>
    <property type="project" value="InterPro"/>
</dbReference>
<evidence type="ECO:0000313" key="8">
    <source>
        <dbReference type="Proteomes" id="UP000007374"/>
    </source>
</evidence>
<dbReference type="CDD" id="cd00609">
    <property type="entry name" value="AAT_like"/>
    <property type="match status" value="1"/>
</dbReference>
<proteinExistence type="inferred from homology"/>
<evidence type="ECO:0000256" key="4">
    <source>
        <dbReference type="ARBA" id="ARBA00023125"/>
    </source>
</evidence>
<dbReference type="InterPro" id="IPR004839">
    <property type="entry name" value="Aminotransferase_I/II_large"/>
</dbReference>
<evidence type="ECO:0000256" key="2">
    <source>
        <dbReference type="ARBA" id="ARBA00022898"/>
    </source>
</evidence>
<dbReference type="GO" id="GO:0030170">
    <property type="term" value="F:pyridoxal phosphate binding"/>
    <property type="evidence" value="ECO:0007669"/>
    <property type="project" value="InterPro"/>
</dbReference>
<keyword evidence="8" id="KW-1185">Reference proteome</keyword>
<comment type="similarity">
    <text evidence="1">In the C-terminal section; belongs to the class-I pyridoxal-phosphate-dependent aminotransferase family.</text>
</comment>
<sequence length="471" mass="51044">MTNWLPNLSAGSGPLYARLADQIEHDIEAGVLAGGAKLPPQRNLAYDIGVTIGTVSRAYALVRERGLVSGEVGRGTYVLPREQNEHPLPPSEGQPFAGTRSMIIEPGKQRMDSTAAPDIGQAEAIRNLTARILDEHPTEIASYTRTLPPSWFQAGCDWLAQSGWRPEPENIVPTLGGHAGILAVIAAMTLPGDRVAYEALTYSHVARSATVIGRRSVAVAIDAFGMVPEDFERVCAQQHPKLAFLVPSLHNPTLAIMPEERRRAIVEIARRHNVWLIEDNIYGALLGETPVLVAALAPERTFLIGSLSKSVAAGVRGGWIACPPHYASRVLIAHKMITGGMPFLLGELAARLVISGEGAAIHRRVAEEIRAREALARAAFAGQEFISRPDTPFLWLKLPDPWLASTFKNAAAEEGVLIDDEDEFKVERSGPALHRVRVAFTVPNARARVAEAFSTLKGLLDNPICGFDNYS</sequence>
<comment type="caution">
    <text evidence="7">The sequence shown here is derived from an EMBL/GenBank/DDBJ whole genome shotgun (WGS) entry which is preliminary data.</text>
</comment>
<dbReference type="SUPFAM" id="SSF46785">
    <property type="entry name" value="Winged helix' DNA-binding domain"/>
    <property type="match status" value="1"/>
</dbReference>
<evidence type="ECO:0000256" key="3">
    <source>
        <dbReference type="ARBA" id="ARBA00023015"/>
    </source>
</evidence>
<dbReference type="Gene3D" id="3.40.640.10">
    <property type="entry name" value="Type I PLP-dependent aspartate aminotransferase-like (Major domain)"/>
    <property type="match status" value="1"/>
</dbReference>
<dbReference type="eggNOG" id="COG1167">
    <property type="taxonomic scope" value="Bacteria"/>
</dbReference>
<dbReference type="SMART" id="SM00345">
    <property type="entry name" value="HTH_GNTR"/>
    <property type="match status" value="1"/>
</dbReference>
<dbReference type="GO" id="GO:0003677">
    <property type="term" value="F:DNA binding"/>
    <property type="evidence" value="ECO:0007669"/>
    <property type="project" value="UniProtKB-KW"/>
</dbReference>
<evidence type="ECO:0000259" key="6">
    <source>
        <dbReference type="PROSITE" id="PS50949"/>
    </source>
</evidence>
<dbReference type="InterPro" id="IPR000524">
    <property type="entry name" value="Tscrpt_reg_HTH_GntR"/>
</dbReference>
<dbReference type="InterPro" id="IPR051446">
    <property type="entry name" value="HTH_trans_reg/aminotransferase"/>
</dbReference>
<dbReference type="Pfam" id="PF00155">
    <property type="entry name" value="Aminotran_1_2"/>
    <property type="match status" value="1"/>
</dbReference>
<reference evidence="7 8" key="1">
    <citation type="journal article" date="2012" name="J. Bacteriol.">
        <title>Genome Sequence of Nitratireductor indicus Type Strain C115.</title>
        <authorList>
            <person name="Lai Q."/>
            <person name="Li G."/>
            <person name="Yu Z."/>
            <person name="Shao Z."/>
        </authorList>
    </citation>
    <scope>NUCLEOTIDE SEQUENCE [LARGE SCALE GENOMIC DNA]</scope>
    <source>
        <strain evidence="7 8">C115</strain>
    </source>
</reference>
<dbReference type="InterPro" id="IPR015424">
    <property type="entry name" value="PyrdxlP-dep_Trfase"/>
</dbReference>
<dbReference type="RefSeq" id="WP_009451800.1">
    <property type="nucleotide sequence ID" value="NZ_AMSI01000013.1"/>
</dbReference>
<dbReference type="STRING" id="721133.SAMN05216176_112115"/>
<dbReference type="InterPro" id="IPR015421">
    <property type="entry name" value="PyrdxlP-dep_Trfase_major"/>
</dbReference>
<evidence type="ECO:0000313" key="7">
    <source>
        <dbReference type="EMBL" id="EKF41084.1"/>
    </source>
</evidence>
<keyword evidence="2" id="KW-0663">Pyridoxal phosphate</keyword>
<dbReference type="PANTHER" id="PTHR46577">
    <property type="entry name" value="HTH-TYPE TRANSCRIPTIONAL REGULATORY PROTEIN GABR"/>
    <property type="match status" value="1"/>
</dbReference>
<accession>K2NTI6</accession>
<feature type="domain" description="HTH gntR-type" evidence="6">
    <location>
        <begin position="13"/>
        <end position="81"/>
    </location>
</feature>
<keyword evidence="5" id="KW-0804">Transcription</keyword>
<evidence type="ECO:0000256" key="5">
    <source>
        <dbReference type="ARBA" id="ARBA00023163"/>
    </source>
</evidence>
<dbReference type="Proteomes" id="UP000007374">
    <property type="component" value="Unassembled WGS sequence"/>
</dbReference>
<gene>
    <name evidence="7" type="ORF">NA8A_17985</name>
</gene>
<dbReference type="AlphaFoldDB" id="K2NTI6"/>
<dbReference type="EMBL" id="AMSI01000013">
    <property type="protein sequence ID" value="EKF41084.1"/>
    <property type="molecule type" value="Genomic_DNA"/>
</dbReference>
<evidence type="ECO:0000256" key="1">
    <source>
        <dbReference type="ARBA" id="ARBA00005384"/>
    </source>
</evidence>
<dbReference type="InterPro" id="IPR036390">
    <property type="entry name" value="WH_DNA-bd_sf"/>
</dbReference>
<dbReference type="InterPro" id="IPR036388">
    <property type="entry name" value="WH-like_DNA-bd_sf"/>
</dbReference>
<dbReference type="InterPro" id="IPR015422">
    <property type="entry name" value="PyrdxlP-dep_Trfase_small"/>
</dbReference>
<dbReference type="PROSITE" id="PS50949">
    <property type="entry name" value="HTH_GNTR"/>
    <property type="match status" value="1"/>
</dbReference>
<keyword evidence="3" id="KW-0805">Transcription regulation</keyword>
<dbReference type="OrthoDB" id="9804020at2"/>
<name>K2NTI6_9HYPH</name>
<keyword evidence="4" id="KW-0238">DNA-binding</keyword>
<dbReference type="Gene3D" id="3.90.1150.10">
    <property type="entry name" value="Aspartate Aminotransferase, domain 1"/>
    <property type="match status" value="1"/>
</dbReference>